<dbReference type="InterPro" id="IPR029068">
    <property type="entry name" value="Glyas_Bleomycin-R_OHBP_Dase"/>
</dbReference>
<evidence type="ECO:0000259" key="1">
    <source>
        <dbReference type="PROSITE" id="PS51819"/>
    </source>
</evidence>
<dbReference type="PANTHER" id="PTHR21366">
    <property type="entry name" value="GLYOXALASE FAMILY PROTEIN"/>
    <property type="match status" value="1"/>
</dbReference>
<name>A0A839ABS1_9HYPH</name>
<gene>
    <name evidence="2" type="ORF">H2509_05030</name>
</gene>
<comment type="caution">
    <text evidence="2">The sequence shown here is derived from an EMBL/GenBank/DDBJ whole genome shotgun (WGS) entry which is preliminary data.</text>
</comment>
<organism evidence="2 3">
    <name type="scientific">Stappia albiluteola</name>
    <dbReference type="NCBI Taxonomy" id="2758565"/>
    <lineage>
        <taxon>Bacteria</taxon>
        <taxon>Pseudomonadati</taxon>
        <taxon>Pseudomonadota</taxon>
        <taxon>Alphaproteobacteria</taxon>
        <taxon>Hyphomicrobiales</taxon>
        <taxon>Stappiaceae</taxon>
        <taxon>Stappia</taxon>
    </lineage>
</organism>
<dbReference type="InterPro" id="IPR004360">
    <property type="entry name" value="Glyas_Fos-R_dOase_dom"/>
</dbReference>
<dbReference type="InterPro" id="IPR037523">
    <property type="entry name" value="VOC_core"/>
</dbReference>
<sequence>MKIISIDHLVLTVRDVDATVDFYVGVLGMEEVVFSGGRRALRFGQQKINLHQHQREFLPKAFEPTPGSGDLCLLVESLDAAIARLKGAKVVIEEGPVSRTGATSPIRSIYIRDPDGNLIELAEPQNVVLA</sequence>
<dbReference type="Proteomes" id="UP000541109">
    <property type="component" value="Unassembled WGS sequence"/>
</dbReference>
<dbReference type="PANTHER" id="PTHR21366:SF14">
    <property type="entry name" value="GLYOXALASE DOMAIN-CONTAINING PROTEIN 5"/>
    <property type="match status" value="1"/>
</dbReference>
<dbReference type="Pfam" id="PF00903">
    <property type="entry name" value="Glyoxalase"/>
    <property type="match status" value="1"/>
</dbReference>
<feature type="domain" description="VOC" evidence="1">
    <location>
        <begin position="5"/>
        <end position="124"/>
    </location>
</feature>
<dbReference type="AlphaFoldDB" id="A0A839ABS1"/>
<dbReference type="RefSeq" id="WP_182163775.1">
    <property type="nucleotide sequence ID" value="NZ_JACFXV010000043.1"/>
</dbReference>
<dbReference type="Gene3D" id="3.10.180.10">
    <property type="entry name" value="2,3-Dihydroxybiphenyl 1,2-Dioxygenase, domain 1"/>
    <property type="match status" value="1"/>
</dbReference>
<evidence type="ECO:0000313" key="3">
    <source>
        <dbReference type="Proteomes" id="UP000541109"/>
    </source>
</evidence>
<accession>A0A839ABS1</accession>
<evidence type="ECO:0000313" key="2">
    <source>
        <dbReference type="EMBL" id="MBA5776488.1"/>
    </source>
</evidence>
<dbReference type="CDD" id="cd07253">
    <property type="entry name" value="GLOD5"/>
    <property type="match status" value="1"/>
</dbReference>
<keyword evidence="3" id="KW-1185">Reference proteome</keyword>
<protein>
    <submittedName>
        <fullName evidence="2">VOC family protein</fullName>
    </submittedName>
</protein>
<proteinExistence type="predicted"/>
<dbReference type="SUPFAM" id="SSF54593">
    <property type="entry name" value="Glyoxalase/Bleomycin resistance protein/Dihydroxybiphenyl dioxygenase"/>
    <property type="match status" value="1"/>
</dbReference>
<dbReference type="PROSITE" id="PS51819">
    <property type="entry name" value="VOC"/>
    <property type="match status" value="1"/>
</dbReference>
<dbReference type="EMBL" id="JACFXV010000043">
    <property type="protein sequence ID" value="MBA5776488.1"/>
    <property type="molecule type" value="Genomic_DNA"/>
</dbReference>
<reference evidence="2 3" key="1">
    <citation type="submission" date="2020-07" db="EMBL/GenBank/DDBJ databases">
        <title>Stappia sp., F7233, whole genome shotgun sequencing project.</title>
        <authorList>
            <person name="Jiang S."/>
            <person name="Liu Z.W."/>
            <person name="Du Z.J."/>
        </authorList>
    </citation>
    <scope>NUCLEOTIDE SEQUENCE [LARGE SCALE GENOMIC DNA]</scope>
    <source>
        <strain evidence="2 3">F7233</strain>
    </source>
</reference>
<dbReference type="InterPro" id="IPR050383">
    <property type="entry name" value="GlyoxalaseI/FosfomycinResist"/>
</dbReference>